<proteinExistence type="predicted"/>
<protein>
    <submittedName>
        <fullName evidence="1">Uncharacterized protein</fullName>
    </submittedName>
</protein>
<evidence type="ECO:0000313" key="1">
    <source>
        <dbReference type="EMBL" id="CAE0330089.1"/>
    </source>
</evidence>
<accession>A0A7S3N014</accession>
<sequence>MLALNQLLLDGADLLNYPEYVALEMTQCLLGPNVFDGDEIVLGGWCVSFLFVGYLLDIGRCREIKGVSMRERLELTVSHLDLASRHQIGLLLFELKLELLSRIIEERPSDHRAVLVLQVYVKNLEPSSCSDHPVFLEQPHFDLPGGDGCAEILHWEV</sequence>
<dbReference type="EMBL" id="HBIH01026661">
    <property type="protein sequence ID" value="CAE0330089.1"/>
    <property type="molecule type" value="Transcribed_RNA"/>
</dbReference>
<organism evidence="1">
    <name type="scientific">Strombidium inclinatum</name>
    <dbReference type="NCBI Taxonomy" id="197538"/>
    <lineage>
        <taxon>Eukaryota</taxon>
        <taxon>Sar</taxon>
        <taxon>Alveolata</taxon>
        <taxon>Ciliophora</taxon>
        <taxon>Intramacronucleata</taxon>
        <taxon>Spirotrichea</taxon>
        <taxon>Oligotrichia</taxon>
        <taxon>Strombidiidae</taxon>
        <taxon>Strombidium</taxon>
    </lineage>
</organism>
<gene>
    <name evidence="1" type="ORF">SINC0208_LOCUS10721</name>
</gene>
<reference evidence="1" key="1">
    <citation type="submission" date="2021-01" db="EMBL/GenBank/DDBJ databases">
        <authorList>
            <person name="Corre E."/>
            <person name="Pelletier E."/>
            <person name="Niang G."/>
            <person name="Scheremetjew M."/>
            <person name="Finn R."/>
            <person name="Kale V."/>
            <person name="Holt S."/>
            <person name="Cochrane G."/>
            <person name="Meng A."/>
            <person name="Brown T."/>
            <person name="Cohen L."/>
        </authorList>
    </citation>
    <scope>NUCLEOTIDE SEQUENCE</scope>
    <source>
        <strain evidence="1">S3</strain>
    </source>
</reference>
<name>A0A7S3N014_9SPIT</name>
<dbReference type="AlphaFoldDB" id="A0A7S3N014"/>